<evidence type="ECO:0000313" key="2">
    <source>
        <dbReference type="Proteomes" id="UP000054383"/>
    </source>
</evidence>
<dbReference type="InterPro" id="IPR011990">
    <property type="entry name" value="TPR-like_helical_dom_sf"/>
</dbReference>
<dbReference type="STRING" id="28573.A0A0U1LJH1"/>
<sequence length="455" mass="52336">MSSGCRSISPWSPRLRLYSHICRRINQPLSSRFVSPLPIPTRIESSPAVKHYSSQKLRRAPRRRWIEGGNTFDADTPEGKQKIERAQQVLRSDSTAIYKSAVKGNLFDSKVTQSTFEEIARRLIDVSAREHANATTLKKVYDGDPNIVLGVATALNTSIQWHEHVYIWAVFATADAGATIPVVLFVKNELNKPWTSYQTKRFMQLEVLAKRNVPLAMRMQADVYWDQKRYDKAVELLERLHSRTYPSNTRVGYRDDLTVEDRFSPPWRRLIEYYLHLELNDKADAMTKVGALDYQDPDALMAYAHVMKEREDWEVYEQCVSVAATAGNGIACLRLGNFYYLMFQGKIPSADQLPKDASWFHTFFHKMFGTPRTLADFRKLAADWYALALLHGNKKAIRNLVVLLREDGHLEDAYKALSELEISPEHWNSPHIVKLRARIGDPTFRPNIPPSWLEL</sequence>
<proteinExistence type="predicted"/>
<dbReference type="OMA" id="NFYYLTS"/>
<dbReference type="SUPFAM" id="SSF81901">
    <property type="entry name" value="HCP-like"/>
    <property type="match status" value="1"/>
</dbReference>
<gene>
    <name evidence="1" type="ORF">PISL3812_00507</name>
</gene>
<dbReference type="AlphaFoldDB" id="A0A0U1LJH1"/>
<dbReference type="OrthoDB" id="250175at2759"/>
<keyword evidence="2" id="KW-1185">Reference proteome</keyword>
<accession>A0A0U1LJH1</accession>
<reference evidence="1 2" key="1">
    <citation type="submission" date="2015-04" db="EMBL/GenBank/DDBJ databases">
        <authorList>
            <person name="Syromyatnikov M.Y."/>
            <person name="Popov V.N."/>
        </authorList>
    </citation>
    <scope>NUCLEOTIDE SEQUENCE [LARGE SCALE GENOMIC DNA]</scope>
    <source>
        <strain evidence="1">WF-38-12</strain>
    </source>
</reference>
<organism evidence="1 2">
    <name type="scientific">Talaromyces islandicus</name>
    <name type="common">Penicillium islandicum</name>
    <dbReference type="NCBI Taxonomy" id="28573"/>
    <lineage>
        <taxon>Eukaryota</taxon>
        <taxon>Fungi</taxon>
        <taxon>Dikarya</taxon>
        <taxon>Ascomycota</taxon>
        <taxon>Pezizomycotina</taxon>
        <taxon>Eurotiomycetes</taxon>
        <taxon>Eurotiomycetidae</taxon>
        <taxon>Eurotiales</taxon>
        <taxon>Trichocomaceae</taxon>
        <taxon>Talaromyces</taxon>
        <taxon>Talaromyces sect. Islandici</taxon>
    </lineage>
</organism>
<evidence type="ECO:0000313" key="1">
    <source>
        <dbReference type="EMBL" id="CRG83159.1"/>
    </source>
</evidence>
<dbReference type="EMBL" id="CVMT01000001">
    <property type="protein sequence ID" value="CRG83159.1"/>
    <property type="molecule type" value="Genomic_DNA"/>
</dbReference>
<name>A0A0U1LJH1_TALIS</name>
<protein>
    <submittedName>
        <fullName evidence="1">Uncharacterized protein</fullName>
    </submittedName>
</protein>
<dbReference type="Proteomes" id="UP000054383">
    <property type="component" value="Unassembled WGS sequence"/>
</dbReference>
<dbReference type="Gene3D" id="1.25.40.10">
    <property type="entry name" value="Tetratricopeptide repeat domain"/>
    <property type="match status" value="1"/>
</dbReference>